<evidence type="ECO:0000313" key="17">
    <source>
        <dbReference type="RefSeq" id="XP_022299197.1"/>
    </source>
</evidence>
<feature type="region of interest" description="Disordered" evidence="7">
    <location>
        <begin position="981"/>
        <end position="1041"/>
    </location>
</feature>
<evidence type="ECO:0000313" key="14">
    <source>
        <dbReference type="RefSeq" id="XP_022299194.1"/>
    </source>
</evidence>
<feature type="compositionally biased region" description="Low complexity" evidence="7">
    <location>
        <begin position="116"/>
        <end position="137"/>
    </location>
</feature>
<feature type="compositionally biased region" description="Low complexity" evidence="7">
    <location>
        <begin position="430"/>
        <end position="444"/>
    </location>
</feature>
<evidence type="ECO:0000313" key="13">
    <source>
        <dbReference type="RefSeq" id="XP_022299192.1"/>
    </source>
</evidence>
<dbReference type="KEGG" id="cvn:111108010"/>
<feature type="signal peptide" evidence="9">
    <location>
        <begin position="1"/>
        <end position="26"/>
    </location>
</feature>
<keyword evidence="5 8" id="KW-1133">Transmembrane helix</keyword>
<feature type="compositionally biased region" description="Basic and acidic residues" evidence="7">
    <location>
        <begin position="1029"/>
        <end position="1041"/>
    </location>
</feature>
<keyword evidence="4 9" id="KW-0732">Signal</keyword>
<evidence type="ECO:0000313" key="12">
    <source>
        <dbReference type="RefSeq" id="XP_022299191.1"/>
    </source>
</evidence>
<dbReference type="InterPro" id="IPR052836">
    <property type="entry name" value="PRRT_domain-containing"/>
</dbReference>
<evidence type="ECO:0000256" key="3">
    <source>
        <dbReference type="ARBA" id="ARBA00022692"/>
    </source>
</evidence>
<evidence type="ECO:0000256" key="5">
    <source>
        <dbReference type="ARBA" id="ARBA00022989"/>
    </source>
</evidence>
<comment type="subcellular location">
    <subcellularLocation>
        <location evidence="1">Membrane</location>
        <topology evidence="1">Multi-pass membrane protein</topology>
    </subcellularLocation>
</comment>
<evidence type="ECO:0000259" key="10">
    <source>
        <dbReference type="Pfam" id="PF25987"/>
    </source>
</evidence>
<feature type="region of interest" description="Disordered" evidence="7">
    <location>
        <begin position="821"/>
        <end position="856"/>
    </location>
</feature>
<dbReference type="RefSeq" id="XP_022299197.1">
    <property type="nucleotide sequence ID" value="XM_022443489.1"/>
</dbReference>
<feature type="compositionally biased region" description="Basic and acidic residues" evidence="7">
    <location>
        <begin position="349"/>
        <end position="371"/>
    </location>
</feature>
<protein>
    <submittedName>
        <fullName evidence="12 13">Uncharacterized protein LOC111108010</fullName>
    </submittedName>
</protein>
<feature type="compositionally biased region" description="Basic and acidic residues" evidence="7">
    <location>
        <begin position="397"/>
        <end position="411"/>
    </location>
</feature>
<proteinExistence type="predicted"/>
<feature type="compositionally biased region" description="Polar residues" evidence="7">
    <location>
        <begin position="104"/>
        <end position="115"/>
    </location>
</feature>
<dbReference type="RefSeq" id="XP_022299194.1">
    <property type="nucleotide sequence ID" value="XM_022443486.1"/>
</dbReference>
<feature type="transmembrane region" description="Helical" evidence="8">
    <location>
        <begin position="713"/>
        <end position="742"/>
    </location>
</feature>
<dbReference type="RefSeq" id="XP_022299196.1">
    <property type="nucleotide sequence ID" value="XM_022443488.1"/>
</dbReference>
<dbReference type="AlphaFoldDB" id="A0A8B8B704"/>
<feature type="compositionally biased region" description="Acidic residues" evidence="7">
    <location>
        <begin position="469"/>
        <end position="479"/>
    </location>
</feature>
<name>A0A8B8B704_CRAVI</name>
<dbReference type="OrthoDB" id="10066605at2759"/>
<feature type="compositionally biased region" description="Basic and acidic residues" evidence="7">
    <location>
        <begin position="138"/>
        <end position="150"/>
    </location>
</feature>
<reference evidence="12 13" key="1">
    <citation type="submission" date="2025-04" db="UniProtKB">
        <authorList>
            <consortium name="RefSeq"/>
        </authorList>
    </citation>
    <scope>IDENTIFICATION</scope>
    <source>
        <tissue evidence="12 13">Whole sample</tissue>
    </source>
</reference>
<feature type="compositionally biased region" description="Pro residues" evidence="7">
    <location>
        <begin position="159"/>
        <end position="169"/>
    </location>
</feature>
<dbReference type="RefSeq" id="XP_022299195.1">
    <property type="nucleotide sequence ID" value="XM_022443487.1"/>
</dbReference>
<feature type="compositionally biased region" description="Low complexity" evidence="7">
    <location>
        <begin position="372"/>
        <end position="388"/>
    </location>
</feature>
<feature type="compositionally biased region" description="Basic and acidic residues" evidence="7">
    <location>
        <begin position="277"/>
        <end position="315"/>
    </location>
</feature>
<evidence type="ECO:0000256" key="4">
    <source>
        <dbReference type="ARBA" id="ARBA00022729"/>
    </source>
</evidence>
<feature type="transmembrane region" description="Helical" evidence="8">
    <location>
        <begin position="571"/>
        <end position="599"/>
    </location>
</feature>
<feature type="domain" description="Proline-rich transmembrane protein 3/4" evidence="10">
    <location>
        <begin position="477"/>
        <end position="800"/>
    </location>
</feature>
<evidence type="ECO:0000313" key="15">
    <source>
        <dbReference type="RefSeq" id="XP_022299195.1"/>
    </source>
</evidence>
<feature type="chain" id="PRO_5044665967" evidence="9">
    <location>
        <begin position="27"/>
        <end position="1041"/>
    </location>
</feature>
<feature type="transmembrane region" description="Helical" evidence="8">
    <location>
        <begin position="504"/>
        <end position="525"/>
    </location>
</feature>
<dbReference type="GeneID" id="111108010"/>
<keyword evidence="2" id="KW-0597">Phosphoprotein</keyword>
<evidence type="ECO:0000256" key="8">
    <source>
        <dbReference type="SAM" id="Phobius"/>
    </source>
</evidence>
<feature type="transmembrane region" description="Helical" evidence="8">
    <location>
        <begin position="611"/>
        <end position="635"/>
    </location>
</feature>
<dbReference type="PANTHER" id="PTHR35578:SF6">
    <property type="entry name" value="PROLINE-RICH TRANSMEMBRANE PROTEIN 4"/>
    <property type="match status" value="1"/>
</dbReference>
<feature type="transmembrane region" description="Helical" evidence="8">
    <location>
        <begin position="754"/>
        <end position="777"/>
    </location>
</feature>
<evidence type="ECO:0000256" key="6">
    <source>
        <dbReference type="ARBA" id="ARBA00023136"/>
    </source>
</evidence>
<keyword evidence="11" id="KW-1185">Reference proteome</keyword>
<keyword evidence="3 8" id="KW-0812">Transmembrane</keyword>
<dbReference type="RefSeq" id="XP_022299191.1">
    <property type="nucleotide sequence ID" value="XM_022443483.1"/>
</dbReference>
<feature type="compositionally biased region" description="Basic and acidic residues" evidence="7">
    <location>
        <begin position="183"/>
        <end position="203"/>
    </location>
</feature>
<feature type="transmembrane region" description="Helical" evidence="8">
    <location>
        <begin position="641"/>
        <end position="664"/>
    </location>
</feature>
<evidence type="ECO:0000256" key="2">
    <source>
        <dbReference type="ARBA" id="ARBA00022553"/>
    </source>
</evidence>
<keyword evidence="6 8" id="KW-0472">Membrane</keyword>
<accession>A0A8B8B704</accession>
<feature type="transmembrane region" description="Helical" evidence="8">
    <location>
        <begin position="537"/>
        <end position="559"/>
    </location>
</feature>
<dbReference type="Pfam" id="PF25987">
    <property type="entry name" value="PRRT3"/>
    <property type="match status" value="1"/>
</dbReference>
<feature type="compositionally biased region" description="Low complexity" evidence="7">
    <location>
        <begin position="227"/>
        <end position="239"/>
    </location>
</feature>
<dbReference type="Proteomes" id="UP000694844">
    <property type="component" value="Chromosome 8"/>
</dbReference>
<evidence type="ECO:0000256" key="9">
    <source>
        <dbReference type="SAM" id="SignalP"/>
    </source>
</evidence>
<sequence>MNRLRIRVSLFGALFLLLFWCDGCHSASIYSNADKSDEVKKLLKALFFENSHHGRRVRDTRNLELNVSDSFNESNGTESQGNSSNVLDSESVGNTSLLGEHVDNATNPALSTLKGTSEPGTTSSLSTSTSEPSSEPEVTSKPEPSSEPKPEPTSTAEPIPEPTYEPVPEPLSESATEPTGGDPKMEPTSEPSTEPHSEPKTEPTSEPNTEPTIEPKLEPTGEPLTKPSSEPVTEPSSEPIAEANDEQIAVPINEPVTEHNIEPITVPITEPNTEPTSEPKTEPTGEPKTEPTSEPKTEPTSEPKTEPTSEPKTEPTAEPETEPTGEPKTEPTAEPETEPTGEPITEPTGEPKTEPTGEPKTEPTAEPKTEPTAEPETVPTGEPITEPTSEPETEPTGEPKTEPTAEPKTEPTGEPVSEPTSEPKTEPTAEPEVSSEPYPEPENSTAEPTAEPELVSEPIPEPEITSPEPETEPGSEPEPEGQAFAEPHPEWEAALKEWQWGWEVLVYFFAALFLLLAALSLLSVIRLWKIKHLLSKNYFMVLNLLIIFQCVLRALYLLIDPYNMHDTYHAVLSYFLYSTAFPCLTSAFSILFYALLLATKMKMLSSKIQKSSVLIGIIAFHFILSIATDFVVGFFANAKVMLLICQFFYILWGIILFVGYVFIFRRLRHSAINRRRTLKKHSISYHSDVSRKSVVSSMGSLPRPKKSKNKSTLNSAISVTLIAAACGIFCIGLELFGMFYVFRVFTDGHMPEPWPWYVHQFLLRVFEIIMCAIMIYVGSQPMKYNRRNDSKTCYVFCLVLKKCCCSSQENGAMEMDQNASFGSSNVKSVSDSEYDSSDVKGSGKKSKNHVMLEQNGNGPQPCLHTHIVIEEGVVRFRGEDELTGEGLSDRAASLPDLLNGKAGSSPAGNTGMCNMAFNSNGNGYGADAPLHRTNTEPSEMMEKNLGSVGTIGTIGGNIPSINLANSLQWEFDKAYDRSFQLADDSDDTPPAYSEVESEEAVADQTPERAESSDGTDDSCGPASPTRLPLIKDKDSCTDVSL</sequence>
<evidence type="ECO:0000256" key="7">
    <source>
        <dbReference type="SAM" id="MobiDB-lite"/>
    </source>
</evidence>
<evidence type="ECO:0000313" key="11">
    <source>
        <dbReference type="Proteomes" id="UP000694844"/>
    </source>
</evidence>
<dbReference type="SUPFAM" id="SSF81321">
    <property type="entry name" value="Family A G protein-coupled receptor-like"/>
    <property type="match status" value="1"/>
</dbReference>
<organism evidence="11 13">
    <name type="scientific">Crassostrea virginica</name>
    <name type="common">Eastern oyster</name>
    <dbReference type="NCBI Taxonomy" id="6565"/>
    <lineage>
        <taxon>Eukaryota</taxon>
        <taxon>Metazoa</taxon>
        <taxon>Spiralia</taxon>
        <taxon>Lophotrochozoa</taxon>
        <taxon>Mollusca</taxon>
        <taxon>Bivalvia</taxon>
        <taxon>Autobranchia</taxon>
        <taxon>Pteriomorphia</taxon>
        <taxon>Ostreida</taxon>
        <taxon>Ostreoidea</taxon>
        <taxon>Ostreidae</taxon>
        <taxon>Crassostrea</taxon>
    </lineage>
</organism>
<evidence type="ECO:0000256" key="1">
    <source>
        <dbReference type="ARBA" id="ARBA00004141"/>
    </source>
</evidence>
<dbReference type="PANTHER" id="PTHR35578">
    <property type="entry name" value="PROLINE-RICH TRANSMEMBRANE PROTEIN 4-RELATED"/>
    <property type="match status" value="1"/>
</dbReference>
<feature type="region of interest" description="Disordered" evidence="7">
    <location>
        <begin position="69"/>
        <end position="484"/>
    </location>
</feature>
<gene>
    <name evidence="12 13 14 15 16 17" type="primary">LOC111108010</name>
</gene>
<feature type="compositionally biased region" description="Polar residues" evidence="7">
    <location>
        <begin position="69"/>
        <end position="97"/>
    </location>
</feature>
<dbReference type="RefSeq" id="XP_022299192.1">
    <property type="nucleotide sequence ID" value="XM_022443484.1"/>
</dbReference>
<evidence type="ECO:0000313" key="16">
    <source>
        <dbReference type="RefSeq" id="XP_022299196.1"/>
    </source>
</evidence>
<dbReference type="InterPro" id="IPR059081">
    <property type="entry name" value="PRRT3-4"/>
</dbReference>